<dbReference type="PANTHER" id="PTHR30055:SF151">
    <property type="entry name" value="TRANSCRIPTIONAL REGULATORY PROTEIN"/>
    <property type="match status" value="1"/>
</dbReference>
<keyword evidence="3" id="KW-0804">Transcription</keyword>
<evidence type="ECO:0000256" key="3">
    <source>
        <dbReference type="ARBA" id="ARBA00023163"/>
    </source>
</evidence>
<gene>
    <name evidence="6" type="ORF">SAMN04488539_0593</name>
</gene>
<reference evidence="6 7" key="1">
    <citation type="submission" date="2016-10" db="EMBL/GenBank/DDBJ databases">
        <authorList>
            <person name="de Groot N.N."/>
        </authorList>
    </citation>
    <scope>NUCLEOTIDE SEQUENCE [LARGE SCALE GENOMIC DNA]</scope>
    <source>
        <strain evidence="6 7">DSM 45434</strain>
    </source>
</reference>
<dbReference type="AlphaFoldDB" id="A0A1H1MRU6"/>
<dbReference type="STRING" id="1203190.GCA_000312345_00183"/>
<accession>A0A1H1MRU6</accession>
<feature type="domain" description="HTH tetR-type" evidence="5">
    <location>
        <begin position="2"/>
        <end position="62"/>
    </location>
</feature>
<evidence type="ECO:0000313" key="7">
    <source>
        <dbReference type="Proteomes" id="UP000182237"/>
    </source>
</evidence>
<sequence>MQLSRGAISAAALSILDEYGLADVSMRRVASSLGVAPGALYWHIENKQELISDLAALIIAPLVDAPPPAPDIACARLRAALLRHRDGAEVVITAVSQPDSPVARRLARLIREAVAGSGDTAAGGASTRDAHAAADGLLYLTLGAAYVHQSAEQLAQATGGTEVARPRDAGADVDRAVELLLAGMRVAPEQISDTINPHD</sequence>
<evidence type="ECO:0000313" key="6">
    <source>
        <dbReference type="EMBL" id="SDR89427.1"/>
    </source>
</evidence>
<feature type="DNA-binding region" description="H-T-H motif" evidence="4">
    <location>
        <begin position="25"/>
        <end position="44"/>
    </location>
</feature>
<evidence type="ECO:0000259" key="5">
    <source>
        <dbReference type="PROSITE" id="PS50977"/>
    </source>
</evidence>
<dbReference type="GO" id="GO:0000976">
    <property type="term" value="F:transcription cis-regulatory region binding"/>
    <property type="evidence" value="ECO:0007669"/>
    <property type="project" value="TreeGrafter"/>
</dbReference>
<dbReference type="PROSITE" id="PS50977">
    <property type="entry name" value="HTH_TETR_2"/>
    <property type="match status" value="1"/>
</dbReference>
<evidence type="ECO:0000256" key="4">
    <source>
        <dbReference type="PROSITE-ProRule" id="PRU00335"/>
    </source>
</evidence>
<keyword evidence="7" id="KW-1185">Reference proteome</keyword>
<proteinExistence type="predicted"/>
<dbReference type="Gene3D" id="1.10.357.10">
    <property type="entry name" value="Tetracycline Repressor, domain 2"/>
    <property type="match status" value="1"/>
</dbReference>
<dbReference type="SUPFAM" id="SSF46689">
    <property type="entry name" value="Homeodomain-like"/>
    <property type="match status" value="1"/>
</dbReference>
<evidence type="ECO:0000256" key="1">
    <source>
        <dbReference type="ARBA" id="ARBA00023015"/>
    </source>
</evidence>
<dbReference type="SUPFAM" id="SSF48498">
    <property type="entry name" value="Tetracyclin repressor-like, C-terminal domain"/>
    <property type="match status" value="1"/>
</dbReference>
<dbReference type="InterPro" id="IPR001647">
    <property type="entry name" value="HTH_TetR"/>
</dbReference>
<evidence type="ECO:0000256" key="2">
    <source>
        <dbReference type="ARBA" id="ARBA00023125"/>
    </source>
</evidence>
<dbReference type="GO" id="GO:0003700">
    <property type="term" value="F:DNA-binding transcription factor activity"/>
    <property type="evidence" value="ECO:0007669"/>
    <property type="project" value="TreeGrafter"/>
</dbReference>
<dbReference type="Pfam" id="PF00440">
    <property type="entry name" value="TetR_N"/>
    <property type="match status" value="1"/>
</dbReference>
<dbReference type="EMBL" id="LT629765">
    <property type="protein sequence ID" value="SDR89427.1"/>
    <property type="molecule type" value="Genomic_DNA"/>
</dbReference>
<dbReference type="Gene3D" id="1.10.10.60">
    <property type="entry name" value="Homeodomain-like"/>
    <property type="match status" value="1"/>
</dbReference>
<dbReference type="Proteomes" id="UP000182237">
    <property type="component" value="Chromosome I"/>
</dbReference>
<dbReference type="InterPro" id="IPR009057">
    <property type="entry name" value="Homeodomain-like_sf"/>
</dbReference>
<dbReference type="OrthoDB" id="3819648at2"/>
<organism evidence="6 7">
    <name type="scientific">Corynebacterium timonense</name>
    <dbReference type="NCBI Taxonomy" id="441500"/>
    <lineage>
        <taxon>Bacteria</taxon>
        <taxon>Bacillati</taxon>
        <taxon>Actinomycetota</taxon>
        <taxon>Actinomycetes</taxon>
        <taxon>Mycobacteriales</taxon>
        <taxon>Corynebacteriaceae</taxon>
        <taxon>Corynebacterium</taxon>
    </lineage>
</organism>
<keyword evidence="1" id="KW-0805">Transcription regulation</keyword>
<dbReference type="PRINTS" id="PR00455">
    <property type="entry name" value="HTHTETR"/>
</dbReference>
<protein>
    <submittedName>
        <fullName evidence="6">DNA-binding transcriptional regulator, AcrR family</fullName>
    </submittedName>
</protein>
<dbReference type="eggNOG" id="COG1309">
    <property type="taxonomic scope" value="Bacteria"/>
</dbReference>
<dbReference type="InterPro" id="IPR036271">
    <property type="entry name" value="Tet_transcr_reg_TetR-rel_C_sf"/>
</dbReference>
<dbReference type="InterPro" id="IPR050109">
    <property type="entry name" value="HTH-type_TetR-like_transc_reg"/>
</dbReference>
<dbReference type="PANTHER" id="PTHR30055">
    <property type="entry name" value="HTH-TYPE TRANSCRIPTIONAL REGULATOR RUTR"/>
    <property type="match status" value="1"/>
</dbReference>
<dbReference type="RefSeq" id="WP_019193053.1">
    <property type="nucleotide sequence ID" value="NZ_LT629765.1"/>
</dbReference>
<keyword evidence="2 4" id="KW-0238">DNA-binding</keyword>
<name>A0A1H1MRU6_9CORY</name>